<name>A0A074ZYC6_OPIVI</name>
<gene>
    <name evidence="4" type="ORF">T265_02675</name>
</gene>
<evidence type="ECO:0000256" key="2">
    <source>
        <dbReference type="SAM" id="MobiDB-lite"/>
    </source>
</evidence>
<dbReference type="PANTHER" id="PTHR33331">
    <property type="entry name" value="COILED-COIL DOMAIN-CONTAINING PROTEIN 162"/>
    <property type="match status" value="1"/>
</dbReference>
<feature type="region of interest" description="Disordered" evidence="2">
    <location>
        <begin position="1734"/>
        <end position="1809"/>
    </location>
</feature>
<dbReference type="RefSeq" id="XP_009165241.1">
    <property type="nucleotide sequence ID" value="XM_009166977.1"/>
</dbReference>
<accession>A0A074ZYC6</accession>
<dbReference type="InterPro" id="IPR029376">
    <property type="entry name" value="DUF4549"/>
</dbReference>
<dbReference type="InterPro" id="IPR040401">
    <property type="entry name" value="CCDC162"/>
</dbReference>
<keyword evidence="1" id="KW-0175">Coiled coil</keyword>
<feature type="coiled-coil region" evidence="1">
    <location>
        <begin position="2081"/>
        <end position="2141"/>
    </location>
</feature>
<dbReference type="PANTHER" id="PTHR33331:SF13">
    <property type="entry name" value="COILED-COIL DOMAIN CONTAINING 162"/>
    <property type="match status" value="1"/>
</dbReference>
<dbReference type="KEGG" id="ovi:T265_02675"/>
<feature type="compositionally biased region" description="Polar residues" evidence="2">
    <location>
        <begin position="1771"/>
        <end position="1786"/>
    </location>
</feature>
<dbReference type="OrthoDB" id="76966at2759"/>
<evidence type="ECO:0000313" key="5">
    <source>
        <dbReference type="Proteomes" id="UP000054324"/>
    </source>
</evidence>
<evidence type="ECO:0000259" key="3">
    <source>
        <dbReference type="Pfam" id="PF15082"/>
    </source>
</evidence>
<feature type="region of interest" description="Disordered" evidence="2">
    <location>
        <begin position="312"/>
        <end position="373"/>
    </location>
</feature>
<feature type="domain" description="DUF4549" evidence="3">
    <location>
        <begin position="8"/>
        <end position="139"/>
    </location>
</feature>
<sequence>MDEDEDVLKTQEDGLRSDILELRAQIEENELIHGIPSKGMSSVYIPKDPDYFRRERKLILQRTLQVLEPKPITLQAELMMQELDACSQREFTEKTLPILLHQYFIDRIHQIVLLKHGYLLRWKRYCSSTAAVETIQSEYLNRLEYLTNEYLDASSRAHRLASTREGILANSDNGVEDVTVEDYQIYLRYHLSQLQSLSYANQLLNKQYPYILCEDVTNVAPRGGSEAGGTEAATVNLTKTQGAVEREMSAHSMSADEGEALIAEETETLRSGQRASSEKGESGVPPSQPVEAGVILDELKALEQAHAVNESMFDETNTATTARSLPPSTKKKSFQRKSLTNVEDSDDPLQGRGSEIASAPHPQSHFRFSEQAPQPPAMMHAAVVGANAPLQPTKANLDLASSGGGIVTNDKVAAPPLHSNDLETLRPHLVYFCHAYGIQMNIQAIRSSADEMELFAVINRKFRQIFSRQEEMLTFKTYDSAKSASERWGLDSWVRAVRKPSNWLPYVKLRPRRHEYLVKLTMELRSGTVVDDLLKASANFLKMKSPEKVQDSLRHHAMLVQHPPIVHSASVVSHRQGQSTAEIFKKIYNNSDVFGKASADTDEPGKRQDDYDFTQAMQMLGLDDATNAKDDPSSVQGAYLSYLHLRHLKLRDVMRTCISVLNYFRSIERTLTINDQGLSMNSRGGVERTSPPNHRVGTEAQGHKGGGNTIDGHGYLFNSPQEFKIKETEFMQFAEVDNHDDFYFHEEGRIHVRDQVGFWIVYDAALEDFNKLEQDLLLLATAFIQRDRQSRMSSNTKKKGVNQEAQSSDLDIARYAHRDVDRFGVLYDIWINECAFQQAKQKLMDVYMEVYGHIISRDSRRRLAQIMTNLMYQRPRLDLNESYFVLAYRYECAILRQRTEIMRCILNHQILNQREYLKKIHVEKPEFGLPPPLLERFPIAVHSDETLLTPVYLLEFHPSLSCAPSLAAAMDQSVQQLYELFTPNHPMQEIVLEKRFYDFLRYEVETLKPLGGSYTAQLQRDLFSSYFVEDAIQMCELSNQHLAAIQNRNSRGDKKTRQMYLLNELGRLLDLVTLRHRLIDCMWECEVLSKIYLTVAHEMGFDDFHLFIRPLQFEAAKYKEGADDLRPPIYITAVQDDDSMLDKFLPSALPLAIHELDETHVGKFSFRGKVTIMEMLETRGVENMLTILKVQTAHKNALTASVMLAYNARPSFYTMHAPKTKTGILRPSNTGANLISYTGLSGTQVGPTPLALERSKHQLNADYHPEAFFSIQLEKSPSRDRTQNAFIKRTQGGGIASSKSSVESEKMKREFISQFCMDFGQRTQHISLRAQIISTYSSILTILEKVPTVTEDFFVIGYAFEKKNPEDDLDVQVTDPRTLRTRPRRVLSTDGTKLYNFWFIPHFIEVLFIFRHLDDLSCTKALQRMARLACVLHDILHYLIAYARLGISSAKITPEQRQQVIAGSQKHGGQQWRTATRGALPTAAEVAANIAGTTSAETFVAQLSSAGTIPSMNMALSSPALSVTPLDLSVHGRSLVVDQIIATELREIQYQINRLPDPTDPEQVIQMLDLRRDVMFLQFDVCMRTILRETFLAAGNVEAYKEVVENSHFPLSELSDVQRPCLNAIEMNVPEPLEARDDQAKALFPWRSLMNRCGPFLLFCFGPSTIEYNIHLCMAGLKPVDRPTVHGELLAMNLCLEDVLDVGDIPEAKAGEPMPIQQAENMHCMLGKRTRDRRREIPPPNAASPTGTGGPASTPGSVAGTTNPANATGTSINTMNITHSSETQGQKSSTHGGAGGTGPLTTTPDKTPKLSTLDSPVAAYTLLKKFLILWKRVELLKYAWGRRRLGVESINNPNLFKTFCSIYKREKLYPLIRSLAIQYRQPDMYALGPLDATDIIVMPKGIPEMVVRQRQLLKLIEAFEFYMIADLRKLLLRQTDLVIKERNREEGNLPLELWKRPLLKLIEAFEFYMIADLRKLLLRQTDLVIKERNREEGNLPLELWKRPAMKETLSVKRPGLADEFLVELMSHLEQNARNDTYIITKDKLNEVLQTVAISVMRTQRESYENYSMYYENLLKNQHSLLYAKEREIETLKETLRQNELETNVTVQFQMSEQAHNLLLEVTALRAKIAELEDINLKTEAKVRNRVRREFSVAMRKLFGLSFEQKSRIDQYRDHLHAITLQRIAEVREEASAEMARIKERSGARASAEDELAERNLRLSREVNTLHQRNIGLQQMMSRLRVMAHWQQTTLRCAFEKQISGVEEQRNQSKSQVTRLGILSEQRVRMLNEEMSKLRDHLSNTEKHLNDMRKALDKEMSDKVEKRHAAERKAATDKQMAMVKQMHIDQLMAEIAEKNATLEKMGSLLDASAKSKKQEADKSVREVDLLRKQLREERKLKKSAIHKVDDLMSQLYEFETAYSSGQNRPGVNLPTVAPKGEATAGGARKLSAEIQRPYEDLVAKKSGPYTSKHYLRFRQETTRVPQLRERLAQQILRNGSGQTHMHFLRTHDYSETE</sequence>
<protein>
    <recommendedName>
        <fullName evidence="3">DUF4549 domain-containing protein</fullName>
    </recommendedName>
</protein>
<feature type="coiled-coil region" evidence="1">
    <location>
        <begin position="2283"/>
        <end position="2328"/>
    </location>
</feature>
<dbReference type="GeneID" id="20316863"/>
<proteinExistence type="predicted"/>
<feature type="compositionally biased region" description="Polar residues" evidence="2">
    <location>
        <begin position="314"/>
        <end position="327"/>
    </location>
</feature>
<dbReference type="EMBL" id="KL596652">
    <property type="protein sequence ID" value="KER30997.1"/>
    <property type="molecule type" value="Genomic_DNA"/>
</dbReference>
<dbReference type="Proteomes" id="UP000054324">
    <property type="component" value="Unassembled WGS sequence"/>
</dbReference>
<feature type="region of interest" description="Disordered" evidence="2">
    <location>
        <begin position="268"/>
        <end position="289"/>
    </location>
</feature>
<dbReference type="CTD" id="20316863"/>
<keyword evidence="5" id="KW-1185">Reference proteome</keyword>
<feature type="compositionally biased region" description="Low complexity" evidence="2">
    <location>
        <begin position="1743"/>
        <end position="1770"/>
    </location>
</feature>
<reference evidence="4 5" key="1">
    <citation type="submission" date="2013-11" db="EMBL/GenBank/DDBJ databases">
        <title>Opisthorchis viverrini - life in the bile duct.</title>
        <authorList>
            <person name="Young N.D."/>
            <person name="Nagarajan N."/>
            <person name="Lin S.J."/>
            <person name="Korhonen P.K."/>
            <person name="Jex A.R."/>
            <person name="Hall R.S."/>
            <person name="Safavi-Hemami H."/>
            <person name="Kaewkong W."/>
            <person name="Bertrand D."/>
            <person name="Gao S."/>
            <person name="Seet Q."/>
            <person name="Wongkham S."/>
            <person name="Teh B.T."/>
            <person name="Wongkham C."/>
            <person name="Intapan P.M."/>
            <person name="Maleewong W."/>
            <person name="Yang X."/>
            <person name="Hu M."/>
            <person name="Wang Z."/>
            <person name="Hofmann A."/>
            <person name="Sternberg P.W."/>
            <person name="Tan P."/>
            <person name="Wang J."/>
            <person name="Gasser R.B."/>
        </authorList>
    </citation>
    <scope>NUCLEOTIDE SEQUENCE [LARGE SCALE GENOMIC DNA]</scope>
</reference>
<evidence type="ECO:0000313" key="4">
    <source>
        <dbReference type="EMBL" id="KER30997.1"/>
    </source>
</evidence>
<organism evidence="4 5">
    <name type="scientific">Opisthorchis viverrini</name>
    <name type="common">Southeast Asian liver fluke</name>
    <dbReference type="NCBI Taxonomy" id="6198"/>
    <lineage>
        <taxon>Eukaryota</taxon>
        <taxon>Metazoa</taxon>
        <taxon>Spiralia</taxon>
        <taxon>Lophotrochozoa</taxon>
        <taxon>Platyhelminthes</taxon>
        <taxon>Trematoda</taxon>
        <taxon>Digenea</taxon>
        <taxon>Opisthorchiida</taxon>
        <taxon>Opisthorchiata</taxon>
        <taxon>Opisthorchiidae</taxon>
        <taxon>Opisthorchis</taxon>
    </lineage>
</organism>
<feature type="compositionally biased region" description="Low complexity" evidence="2">
    <location>
        <begin position="1799"/>
        <end position="1809"/>
    </location>
</feature>
<dbReference type="Pfam" id="PF15082">
    <property type="entry name" value="DUF4549"/>
    <property type="match status" value="1"/>
</dbReference>
<evidence type="ECO:0000256" key="1">
    <source>
        <dbReference type="SAM" id="Coils"/>
    </source>
</evidence>